<reference evidence="1 2" key="2">
    <citation type="journal article" date="2010" name="Nucleic Acids Res.">
        <title>BeetleBase in 2010: revisions to provide comprehensive genomic information for Tribolium castaneum.</title>
        <authorList>
            <person name="Kim H.S."/>
            <person name="Murphy T."/>
            <person name="Xia J."/>
            <person name="Caragea D."/>
            <person name="Park Y."/>
            <person name="Beeman R.W."/>
            <person name="Lorenzen M.D."/>
            <person name="Butcher S."/>
            <person name="Manak J.R."/>
            <person name="Brown S.J."/>
        </authorList>
    </citation>
    <scope>GENOME REANNOTATION</scope>
    <source>
        <strain evidence="1 2">Georgia GA2</strain>
    </source>
</reference>
<evidence type="ECO:0000313" key="2">
    <source>
        <dbReference type="Proteomes" id="UP000007266"/>
    </source>
</evidence>
<organism evidence="1 2">
    <name type="scientific">Tribolium castaneum</name>
    <name type="common">Red flour beetle</name>
    <dbReference type="NCBI Taxonomy" id="7070"/>
    <lineage>
        <taxon>Eukaryota</taxon>
        <taxon>Metazoa</taxon>
        <taxon>Ecdysozoa</taxon>
        <taxon>Arthropoda</taxon>
        <taxon>Hexapoda</taxon>
        <taxon>Insecta</taxon>
        <taxon>Pterygota</taxon>
        <taxon>Neoptera</taxon>
        <taxon>Endopterygota</taxon>
        <taxon>Coleoptera</taxon>
        <taxon>Polyphaga</taxon>
        <taxon>Cucujiformia</taxon>
        <taxon>Tenebrionidae</taxon>
        <taxon>Tenebrionidae incertae sedis</taxon>
        <taxon>Tribolium</taxon>
    </lineage>
</organism>
<evidence type="ECO:0000313" key="1">
    <source>
        <dbReference type="EMBL" id="EFA11408.1"/>
    </source>
</evidence>
<sequence>MVADGPISSDPEQDRGKDVAMLMLRGGPRKPREHVCPGAVCGNRPLQRRQRRTELATLTARRQLI</sequence>
<protein>
    <submittedName>
        <fullName evidence="1">Uncharacterized protein</fullName>
    </submittedName>
</protein>
<dbReference type="AlphaFoldDB" id="D6W753"/>
<dbReference type="InParanoid" id="D6W753"/>
<proteinExistence type="predicted"/>
<dbReference type="Proteomes" id="UP000007266">
    <property type="component" value="Linkage group 1"/>
</dbReference>
<dbReference type="HOGENOM" id="CLU_2852573_0_0_1"/>
<name>D6W753_TRICA</name>
<gene>
    <name evidence="1" type="primary">GLEAN_13583</name>
    <name evidence="1" type="ORF">TcasGA2_TC013583</name>
</gene>
<reference evidence="1 2" key="1">
    <citation type="journal article" date="2008" name="Nature">
        <title>The genome of the model beetle and pest Tribolium castaneum.</title>
        <authorList>
            <consortium name="Tribolium Genome Sequencing Consortium"/>
            <person name="Richards S."/>
            <person name="Gibbs R.A."/>
            <person name="Weinstock G.M."/>
            <person name="Brown S.J."/>
            <person name="Denell R."/>
            <person name="Beeman R.W."/>
            <person name="Gibbs R."/>
            <person name="Beeman R.W."/>
            <person name="Brown S.J."/>
            <person name="Bucher G."/>
            <person name="Friedrich M."/>
            <person name="Grimmelikhuijzen C.J."/>
            <person name="Klingler M."/>
            <person name="Lorenzen M."/>
            <person name="Richards S."/>
            <person name="Roth S."/>
            <person name="Schroder R."/>
            <person name="Tautz D."/>
            <person name="Zdobnov E.M."/>
            <person name="Muzny D."/>
            <person name="Gibbs R.A."/>
            <person name="Weinstock G.M."/>
            <person name="Attaway T."/>
            <person name="Bell S."/>
            <person name="Buhay C.J."/>
            <person name="Chandrabose M.N."/>
            <person name="Chavez D."/>
            <person name="Clerk-Blankenburg K.P."/>
            <person name="Cree A."/>
            <person name="Dao M."/>
            <person name="Davis C."/>
            <person name="Chacko J."/>
            <person name="Dinh H."/>
            <person name="Dugan-Rocha S."/>
            <person name="Fowler G."/>
            <person name="Garner T.T."/>
            <person name="Garnes J."/>
            <person name="Gnirke A."/>
            <person name="Hawes A."/>
            <person name="Hernandez J."/>
            <person name="Hines S."/>
            <person name="Holder M."/>
            <person name="Hume J."/>
            <person name="Jhangiani S.N."/>
            <person name="Joshi V."/>
            <person name="Khan Z.M."/>
            <person name="Jackson L."/>
            <person name="Kovar C."/>
            <person name="Kowis A."/>
            <person name="Lee S."/>
            <person name="Lewis L.R."/>
            <person name="Margolis J."/>
            <person name="Morgan M."/>
            <person name="Nazareth L.V."/>
            <person name="Nguyen N."/>
            <person name="Okwuonu G."/>
            <person name="Parker D."/>
            <person name="Richards S."/>
            <person name="Ruiz S.J."/>
            <person name="Santibanez J."/>
            <person name="Savard J."/>
            <person name="Scherer S.E."/>
            <person name="Schneider B."/>
            <person name="Sodergren E."/>
            <person name="Tautz D."/>
            <person name="Vattahil S."/>
            <person name="Villasana D."/>
            <person name="White C.S."/>
            <person name="Wright R."/>
            <person name="Park Y."/>
            <person name="Beeman R.W."/>
            <person name="Lord J."/>
            <person name="Oppert B."/>
            <person name="Lorenzen M."/>
            <person name="Brown S."/>
            <person name="Wang L."/>
            <person name="Savard J."/>
            <person name="Tautz D."/>
            <person name="Richards S."/>
            <person name="Weinstock G."/>
            <person name="Gibbs R.A."/>
            <person name="Liu Y."/>
            <person name="Worley K."/>
            <person name="Weinstock G."/>
            <person name="Elsik C.G."/>
            <person name="Reese J.T."/>
            <person name="Elhaik E."/>
            <person name="Landan G."/>
            <person name="Graur D."/>
            <person name="Arensburger P."/>
            <person name="Atkinson P."/>
            <person name="Beeman R.W."/>
            <person name="Beidler J."/>
            <person name="Brown S.J."/>
            <person name="Demuth J.P."/>
            <person name="Drury D.W."/>
            <person name="Du Y.Z."/>
            <person name="Fujiwara H."/>
            <person name="Lorenzen M."/>
            <person name="Maselli V."/>
            <person name="Osanai M."/>
            <person name="Park Y."/>
            <person name="Robertson H.M."/>
            <person name="Tu Z."/>
            <person name="Wang J.J."/>
            <person name="Wang S."/>
            <person name="Richards S."/>
            <person name="Song H."/>
            <person name="Zhang L."/>
            <person name="Sodergren E."/>
            <person name="Werner D."/>
            <person name="Stanke M."/>
            <person name="Morgenstern B."/>
            <person name="Solovyev V."/>
            <person name="Kosarev P."/>
            <person name="Brown G."/>
            <person name="Chen H.C."/>
            <person name="Ermolaeva O."/>
            <person name="Hlavina W."/>
            <person name="Kapustin Y."/>
            <person name="Kiryutin B."/>
            <person name="Kitts P."/>
            <person name="Maglott D."/>
            <person name="Pruitt K."/>
            <person name="Sapojnikov V."/>
            <person name="Souvorov A."/>
            <person name="Mackey A.J."/>
            <person name="Waterhouse R.M."/>
            <person name="Wyder S."/>
            <person name="Zdobnov E.M."/>
            <person name="Zdobnov E.M."/>
            <person name="Wyder S."/>
            <person name="Kriventseva E.V."/>
            <person name="Kadowaki T."/>
            <person name="Bork P."/>
            <person name="Aranda M."/>
            <person name="Bao R."/>
            <person name="Beermann A."/>
            <person name="Berns N."/>
            <person name="Bolognesi R."/>
            <person name="Bonneton F."/>
            <person name="Bopp D."/>
            <person name="Brown S.J."/>
            <person name="Bucher G."/>
            <person name="Butts T."/>
            <person name="Chaumot A."/>
            <person name="Denell R.E."/>
            <person name="Ferrier D.E."/>
            <person name="Friedrich M."/>
            <person name="Gordon C.M."/>
            <person name="Jindra M."/>
            <person name="Klingler M."/>
            <person name="Lan Q."/>
            <person name="Lattorff H.M."/>
            <person name="Laudet V."/>
            <person name="von Levetsow C."/>
            <person name="Liu Z."/>
            <person name="Lutz R."/>
            <person name="Lynch J.A."/>
            <person name="da Fonseca R.N."/>
            <person name="Posnien N."/>
            <person name="Reuter R."/>
            <person name="Roth S."/>
            <person name="Savard J."/>
            <person name="Schinko J.B."/>
            <person name="Schmitt C."/>
            <person name="Schoppmeier M."/>
            <person name="Schroder R."/>
            <person name="Shippy T.D."/>
            <person name="Simonnet F."/>
            <person name="Marques-Souza H."/>
            <person name="Tautz D."/>
            <person name="Tomoyasu Y."/>
            <person name="Trauner J."/>
            <person name="Van der Zee M."/>
            <person name="Vervoort M."/>
            <person name="Wittkopp N."/>
            <person name="Wimmer E.A."/>
            <person name="Yang X."/>
            <person name="Jones A.K."/>
            <person name="Sattelle D.B."/>
            <person name="Ebert P.R."/>
            <person name="Nelson D."/>
            <person name="Scott J.G."/>
            <person name="Beeman R.W."/>
            <person name="Muthukrishnan S."/>
            <person name="Kramer K.J."/>
            <person name="Arakane Y."/>
            <person name="Beeman R.W."/>
            <person name="Zhu Q."/>
            <person name="Hogenkamp D."/>
            <person name="Dixit R."/>
            <person name="Oppert B."/>
            <person name="Jiang H."/>
            <person name="Zou Z."/>
            <person name="Marshall J."/>
            <person name="Elpidina E."/>
            <person name="Vinokurov K."/>
            <person name="Oppert C."/>
            <person name="Zou Z."/>
            <person name="Evans J."/>
            <person name="Lu Z."/>
            <person name="Zhao P."/>
            <person name="Sumathipala N."/>
            <person name="Altincicek B."/>
            <person name="Vilcinskas A."/>
            <person name="Williams M."/>
            <person name="Hultmark D."/>
            <person name="Hetru C."/>
            <person name="Jiang H."/>
            <person name="Grimmelikhuijzen C.J."/>
            <person name="Hauser F."/>
            <person name="Cazzamali G."/>
            <person name="Williamson M."/>
            <person name="Park Y."/>
            <person name="Li B."/>
            <person name="Tanaka Y."/>
            <person name="Predel R."/>
            <person name="Neupert S."/>
            <person name="Schachtner J."/>
            <person name="Verleyen P."/>
            <person name="Raible F."/>
            <person name="Bork P."/>
            <person name="Friedrich M."/>
            <person name="Walden K.K."/>
            <person name="Robertson H.M."/>
            <person name="Angeli S."/>
            <person name="Foret S."/>
            <person name="Bucher G."/>
            <person name="Schuetz S."/>
            <person name="Maleszka R."/>
            <person name="Wimmer E.A."/>
            <person name="Beeman R.W."/>
            <person name="Lorenzen M."/>
            <person name="Tomoyasu Y."/>
            <person name="Miller S.C."/>
            <person name="Grossmann D."/>
            <person name="Bucher G."/>
        </authorList>
    </citation>
    <scope>NUCLEOTIDE SEQUENCE [LARGE SCALE GENOMIC DNA]</scope>
    <source>
        <strain evidence="1 2">Georgia GA2</strain>
    </source>
</reference>
<dbReference type="EMBL" id="KQ971307">
    <property type="protein sequence ID" value="EFA11408.1"/>
    <property type="molecule type" value="Genomic_DNA"/>
</dbReference>
<accession>D6W753</accession>
<keyword evidence="2" id="KW-1185">Reference proteome</keyword>